<evidence type="ECO:0000313" key="3">
    <source>
        <dbReference type="Proteomes" id="UP001237152"/>
    </source>
</evidence>
<feature type="compositionally biased region" description="Polar residues" evidence="1">
    <location>
        <begin position="17"/>
        <end position="26"/>
    </location>
</feature>
<dbReference type="Proteomes" id="UP001237152">
    <property type="component" value="Segment"/>
</dbReference>
<organism evidence="2 3">
    <name type="scientific">Pandoravirus celtis</name>
    <dbReference type="NCBI Taxonomy" id="2568002"/>
    <lineage>
        <taxon>Viruses</taxon>
        <taxon>Pandoravirus</taxon>
    </lineage>
</organism>
<protein>
    <submittedName>
        <fullName evidence="2">Uncharacterized protein</fullName>
    </submittedName>
</protein>
<reference evidence="2" key="1">
    <citation type="journal article" date="2019" name="Front. Microbiol.">
        <title>Pandoravirus Celtis Illustrates the Microevolution Processes at Work in the Giant Pandoraviridae Genomes.</title>
        <authorList>
            <person name="Legendre M."/>
            <person name="Alempic J.M."/>
            <person name="Philippe N."/>
            <person name="Lartigue A."/>
            <person name="Jeudy S."/>
            <person name="Poirot O."/>
            <person name="Ta N.T."/>
            <person name="Nin S."/>
            <person name="Coute Y."/>
            <person name="Abergel C."/>
            <person name="Claverie J.M."/>
        </authorList>
    </citation>
    <scope>NUCLEOTIDE SEQUENCE</scope>
</reference>
<gene>
    <name evidence="2" type="ORF">pclt_cds_1040</name>
</gene>
<name>A0A4D6EIF5_9VIRU</name>
<proteinExistence type="predicted"/>
<feature type="compositionally biased region" description="Basic and acidic residues" evidence="1">
    <location>
        <begin position="68"/>
        <end position="78"/>
    </location>
</feature>
<accession>A0A4D6EIF5</accession>
<evidence type="ECO:0000313" key="2">
    <source>
        <dbReference type="EMBL" id="QBZ81626.1"/>
    </source>
</evidence>
<evidence type="ECO:0000256" key="1">
    <source>
        <dbReference type="SAM" id="MobiDB-lite"/>
    </source>
</evidence>
<feature type="region of interest" description="Disordered" evidence="1">
    <location>
        <begin position="63"/>
        <end position="87"/>
    </location>
</feature>
<sequence length="471" mass="52107">MCADRTKSRRQQRPTRPAQSDPQKSTPKVALFFPFPPLSYRAGIKAHIRTTSEKKETLRQQRAHIKATKTDQRHREQTPAKAKRGHWHNHKMMASVPLPKTGGPGDRVVAPNKAPPTVPEPRLLLRKRLDERARARADRETASQREHDTDMIERRVAAAWPVDGPRRVKVNDAQAVRMENRAALVDLLATLAWSMPTHLVVVLDEVDIVFIAGDQLYFAYRLARVLPAARKIVAAQDLARLGSLCTFVEYVLYLPCAVARHRIFLSDGVTEVECRVRSILLRFILTVLDAVRAYLAAPKAPSAKGMTQASGSTVCMPCPVPGGMSWPRVFATHLLGSGARTITLSGITYEKEAVDVWVRRAAHAVALLPAAATDRLADDYCMWGGPIAVGSSFVRDPVIDWAVDLYLCVRIEGACLWAIERALTEAIACCPPAYLMHGAFRAMLDCVGLVEASPRIRHHVIAPTVLTNMVA</sequence>
<feature type="region of interest" description="Disordered" evidence="1">
    <location>
        <begin position="1"/>
        <end position="30"/>
    </location>
</feature>
<dbReference type="EMBL" id="MK174290">
    <property type="protein sequence ID" value="QBZ81626.1"/>
    <property type="molecule type" value="Genomic_DNA"/>
</dbReference>